<proteinExistence type="predicted"/>
<protein>
    <recommendedName>
        <fullName evidence="5">Anti-sigma factor</fullName>
    </recommendedName>
</protein>
<keyword evidence="2" id="KW-1133">Transmembrane helix</keyword>
<evidence type="ECO:0000256" key="1">
    <source>
        <dbReference type="SAM" id="Coils"/>
    </source>
</evidence>
<name>A0A162CPV5_9FLAO</name>
<keyword evidence="1" id="KW-0175">Coiled coil</keyword>
<gene>
    <name evidence="3" type="ORF">AWE51_05300</name>
</gene>
<feature type="transmembrane region" description="Helical" evidence="2">
    <location>
        <begin position="47"/>
        <end position="65"/>
    </location>
</feature>
<dbReference type="STRING" id="1642818.AWE51_05300"/>
<comment type="caution">
    <text evidence="3">The sequence shown here is derived from an EMBL/GenBank/DDBJ whole genome shotgun (WGS) entry which is preliminary data.</text>
</comment>
<dbReference type="EMBL" id="LQRT01000013">
    <property type="protein sequence ID" value="KZS40374.1"/>
    <property type="molecule type" value="Genomic_DNA"/>
</dbReference>
<keyword evidence="2" id="KW-0472">Membrane</keyword>
<sequence length="202" mass="23459">MAQDIRELLKQDKHIPVEQIQEGHEDRFMARLEKELPKKARRFNYNWLKIAASVVVILTVSLMSINRFGDNSDGPKVVDTDNGPVQNATIKIKKQTSTLAEAFPEYEEVENNILTTIKFQLSNIKVDDTNRDLVDSFMKRLQNLDKEYQQLNKELIEVGPNVQSVEAMMDNLTIRLSLLKRLNDKLKELERIEKENYNEVQA</sequence>
<evidence type="ECO:0000256" key="2">
    <source>
        <dbReference type="SAM" id="Phobius"/>
    </source>
</evidence>
<reference evidence="3 4" key="1">
    <citation type="submission" date="2016-01" db="EMBL/GenBank/DDBJ databases">
        <title>The draft genome sequence of Aquimarina sp. RZW4-3-2.</title>
        <authorList>
            <person name="Wang Y."/>
        </authorList>
    </citation>
    <scope>NUCLEOTIDE SEQUENCE [LARGE SCALE GENOMIC DNA]</scope>
    <source>
        <strain evidence="3 4">RZW4-3-2</strain>
    </source>
</reference>
<evidence type="ECO:0000313" key="3">
    <source>
        <dbReference type="EMBL" id="KZS40374.1"/>
    </source>
</evidence>
<keyword evidence="2" id="KW-0812">Transmembrane</keyword>
<keyword evidence="4" id="KW-1185">Reference proteome</keyword>
<dbReference type="AlphaFoldDB" id="A0A162CPV5"/>
<feature type="coiled-coil region" evidence="1">
    <location>
        <begin position="134"/>
        <end position="199"/>
    </location>
</feature>
<evidence type="ECO:0008006" key="5">
    <source>
        <dbReference type="Google" id="ProtNLM"/>
    </source>
</evidence>
<organism evidence="3 4">
    <name type="scientific">Aquimarina aggregata</name>
    <dbReference type="NCBI Taxonomy" id="1642818"/>
    <lineage>
        <taxon>Bacteria</taxon>
        <taxon>Pseudomonadati</taxon>
        <taxon>Bacteroidota</taxon>
        <taxon>Flavobacteriia</taxon>
        <taxon>Flavobacteriales</taxon>
        <taxon>Flavobacteriaceae</taxon>
        <taxon>Aquimarina</taxon>
    </lineage>
</organism>
<dbReference type="Proteomes" id="UP000076715">
    <property type="component" value="Unassembled WGS sequence"/>
</dbReference>
<dbReference type="RefSeq" id="WP_066313871.1">
    <property type="nucleotide sequence ID" value="NZ_CANLSS010000018.1"/>
</dbReference>
<accession>A0A162CPV5</accession>
<dbReference type="OrthoDB" id="1441018at2"/>
<evidence type="ECO:0000313" key="4">
    <source>
        <dbReference type="Proteomes" id="UP000076715"/>
    </source>
</evidence>